<gene>
    <name evidence="1" type="ORF">RCC_11242</name>
</gene>
<dbReference type="GeneID" id="35606268"/>
<dbReference type="AlphaFoldDB" id="A0A2D3VNF3"/>
<organism evidence="1 2">
    <name type="scientific">Ramularia collo-cygni</name>
    <dbReference type="NCBI Taxonomy" id="112498"/>
    <lineage>
        <taxon>Eukaryota</taxon>
        <taxon>Fungi</taxon>
        <taxon>Dikarya</taxon>
        <taxon>Ascomycota</taxon>
        <taxon>Pezizomycotina</taxon>
        <taxon>Dothideomycetes</taxon>
        <taxon>Dothideomycetidae</taxon>
        <taxon>Mycosphaerellales</taxon>
        <taxon>Mycosphaerellaceae</taxon>
        <taxon>Ramularia</taxon>
    </lineage>
</organism>
<reference evidence="1 2" key="1">
    <citation type="submission" date="2016-03" db="EMBL/GenBank/DDBJ databases">
        <authorList>
            <person name="Ploux O."/>
        </authorList>
    </citation>
    <scope>NUCLEOTIDE SEQUENCE [LARGE SCALE GENOMIC DNA]</scope>
    <source>
        <strain evidence="1 2">URUG2</strain>
    </source>
</reference>
<evidence type="ECO:0000313" key="1">
    <source>
        <dbReference type="EMBL" id="CZT25509.1"/>
    </source>
</evidence>
<dbReference type="OrthoDB" id="329835at2759"/>
<evidence type="ECO:0000313" key="2">
    <source>
        <dbReference type="Proteomes" id="UP000225277"/>
    </source>
</evidence>
<dbReference type="EMBL" id="FJUY01000028">
    <property type="protein sequence ID" value="CZT25509.1"/>
    <property type="molecule type" value="Genomic_DNA"/>
</dbReference>
<name>A0A2D3VNF3_9PEZI</name>
<sequence length="134" mass="15048">MDRHCALVGERAPADDVMNSVVRFSLLTGKVPRIEGTLGFFDFKDVEIVAYDIAHSVSSDDDLVSYQHHSSNSRVPFDRFGRRMSEVYGKHFEEVSPGEWLQASAECGMQELLVIHLRANMESADPLVFPYLGV</sequence>
<protein>
    <submittedName>
        <fullName evidence="1">Uncharacterized protein</fullName>
    </submittedName>
</protein>
<dbReference type="Proteomes" id="UP000225277">
    <property type="component" value="Unassembled WGS sequence"/>
</dbReference>
<proteinExistence type="predicted"/>
<dbReference type="RefSeq" id="XP_023632232.1">
    <property type="nucleotide sequence ID" value="XM_023776464.1"/>
</dbReference>
<accession>A0A2D3VNF3</accession>
<keyword evidence="2" id="KW-1185">Reference proteome</keyword>
<dbReference type="Gene3D" id="3.40.50.720">
    <property type="entry name" value="NAD(P)-binding Rossmann-like Domain"/>
    <property type="match status" value="1"/>
</dbReference>